<comment type="caution">
    <text evidence="10">The sequence shown here is derived from an EMBL/GenBank/DDBJ whole genome shotgun (WGS) entry which is preliminary data.</text>
</comment>
<evidence type="ECO:0000259" key="8">
    <source>
        <dbReference type="PROSITE" id="PS50835"/>
    </source>
</evidence>
<keyword evidence="11" id="KW-1185">Reference proteome</keyword>
<dbReference type="InParanoid" id="A0A7J7E3U9"/>
<gene>
    <name evidence="10" type="ORF">HS088_TW01G00874</name>
</gene>
<evidence type="ECO:0000256" key="3">
    <source>
        <dbReference type="ARBA" id="ARBA00023015"/>
    </source>
</evidence>
<evidence type="ECO:0000313" key="11">
    <source>
        <dbReference type="Proteomes" id="UP000593562"/>
    </source>
</evidence>
<name>A0A7J7E3U9_TRIWF</name>
<evidence type="ECO:0000256" key="5">
    <source>
        <dbReference type="ARBA" id="ARBA00023242"/>
    </source>
</evidence>
<feature type="region of interest" description="Disordered" evidence="7">
    <location>
        <begin position="72"/>
        <end position="92"/>
    </location>
</feature>
<dbReference type="InterPro" id="IPR007110">
    <property type="entry name" value="Ig-like_dom"/>
</dbReference>
<accession>A0A7J7E3U9</accession>
<comment type="function">
    <text evidence="6">Transcriptional repressor that regulates multiple aspects of plant growth and development.</text>
</comment>
<dbReference type="OrthoDB" id="1928390at2759"/>
<keyword evidence="5 6" id="KW-0539">Nucleus</keyword>
<dbReference type="PANTHER" id="PTHR33057:SF90">
    <property type="entry name" value="TRANSCRIPTION REPRESSOR OFP7"/>
    <property type="match status" value="1"/>
</dbReference>
<dbReference type="Pfam" id="PF04844">
    <property type="entry name" value="Ovate"/>
    <property type="match status" value="1"/>
</dbReference>
<organism evidence="10 11">
    <name type="scientific">Tripterygium wilfordii</name>
    <name type="common">Thunder God vine</name>
    <dbReference type="NCBI Taxonomy" id="458696"/>
    <lineage>
        <taxon>Eukaryota</taxon>
        <taxon>Viridiplantae</taxon>
        <taxon>Streptophyta</taxon>
        <taxon>Embryophyta</taxon>
        <taxon>Tracheophyta</taxon>
        <taxon>Spermatophyta</taxon>
        <taxon>Magnoliopsida</taxon>
        <taxon>eudicotyledons</taxon>
        <taxon>Gunneridae</taxon>
        <taxon>Pentapetalae</taxon>
        <taxon>rosids</taxon>
        <taxon>fabids</taxon>
        <taxon>Celastrales</taxon>
        <taxon>Celastraceae</taxon>
        <taxon>Tripterygium</taxon>
    </lineage>
</organism>
<evidence type="ECO:0000256" key="6">
    <source>
        <dbReference type="RuleBase" id="RU367028"/>
    </source>
</evidence>
<evidence type="ECO:0000256" key="2">
    <source>
        <dbReference type="ARBA" id="ARBA00022491"/>
    </source>
</evidence>
<reference evidence="10 11" key="1">
    <citation type="journal article" date="2020" name="Nat. Commun.">
        <title>Genome of Tripterygium wilfordii and identification of cytochrome P450 involved in triptolide biosynthesis.</title>
        <authorList>
            <person name="Tu L."/>
            <person name="Su P."/>
            <person name="Zhang Z."/>
            <person name="Gao L."/>
            <person name="Wang J."/>
            <person name="Hu T."/>
            <person name="Zhou J."/>
            <person name="Zhang Y."/>
            <person name="Zhao Y."/>
            <person name="Liu Y."/>
            <person name="Song Y."/>
            <person name="Tong Y."/>
            <person name="Lu Y."/>
            <person name="Yang J."/>
            <person name="Xu C."/>
            <person name="Jia M."/>
            <person name="Peters R.J."/>
            <person name="Huang L."/>
            <person name="Gao W."/>
        </authorList>
    </citation>
    <scope>NUCLEOTIDE SEQUENCE [LARGE SCALE GENOMIC DNA]</scope>
    <source>
        <strain evidence="11">cv. XIE 37</strain>
        <tissue evidence="10">Leaf</tissue>
    </source>
</reference>
<feature type="compositionally biased region" description="Basic residues" evidence="7">
    <location>
        <begin position="144"/>
        <end position="157"/>
    </location>
</feature>
<feature type="domain" description="OVATE" evidence="9">
    <location>
        <begin position="249"/>
        <end position="308"/>
    </location>
</feature>
<keyword evidence="4 6" id="KW-0804">Transcription</keyword>
<dbReference type="Proteomes" id="UP000593562">
    <property type="component" value="Unassembled WGS sequence"/>
</dbReference>
<dbReference type="NCBIfam" id="TIGR01568">
    <property type="entry name" value="A_thal_3678"/>
    <property type="match status" value="1"/>
</dbReference>
<sequence>MAKRFKLRISKLIPYFKSCRSKDLTTLPIVPVPSFLSLSPVKPNPITLHLPPPTPSSIKRHTSSAFTSIGCGFRSRPTAHHENSTESPPPDHFFHWEKQEKWHVVNKLYSEEDDEDSSPRRKIYNSSASGHTSDAALSLPPLNPKRRTRKEKTKPRIRVSTSSADSGLFSCESFTDDALTETLVSSFASFSMDSSPPPKFHAKVKNLKRRRSKTRKSFGVSSFSPARLSFFQGLIPCVVEGKVRESFAVVKKSQDPHEDFKRSMMEMILEKQMFEERDLEQLLHCFLSLNSRDHHGVIIEAFYEIWQVLFCRRSTSGRVSTTIKIGSLKL</sequence>
<dbReference type="AlphaFoldDB" id="A0A7J7E3U9"/>
<feature type="region of interest" description="Disordered" evidence="7">
    <location>
        <begin position="110"/>
        <end position="159"/>
    </location>
</feature>
<dbReference type="GO" id="GO:0005634">
    <property type="term" value="C:nucleus"/>
    <property type="evidence" value="ECO:0007669"/>
    <property type="project" value="UniProtKB-SubCell"/>
</dbReference>
<protein>
    <recommendedName>
        <fullName evidence="6">Transcription repressor</fullName>
    </recommendedName>
    <alternativeName>
        <fullName evidence="6">Ovate family protein</fullName>
    </alternativeName>
</protein>
<dbReference type="PANTHER" id="PTHR33057">
    <property type="entry name" value="TRANSCRIPTION REPRESSOR OFP7-RELATED"/>
    <property type="match status" value="1"/>
</dbReference>
<evidence type="ECO:0000256" key="1">
    <source>
        <dbReference type="ARBA" id="ARBA00004123"/>
    </source>
</evidence>
<dbReference type="PROSITE" id="PS50835">
    <property type="entry name" value="IG_LIKE"/>
    <property type="match status" value="1"/>
</dbReference>
<dbReference type="GO" id="GO:0045892">
    <property type="term" value="P:negative regulation of DNA-templated transcription"/>
    <property type="evidence" value="ECO:0007669"/>
    <property type="project" value="UniProtKB-UniRule"/>
</dbReference>
<proteinExistence type="predicted"/>
<evidence type="ECO:0000313" key="10">
    <source>
        <dbReference type="EMBL" id="KAF5752956.1"/>
    </source>
</evidence>
<dbReference type="PROSITE" id="PS51754">
    <property type="entry name" value="OVATE"/>
    <property type="match status" value="1"/>
</dbReference>
<feature type="domain" description="Ig-like" evidence="8">
    <location>
        <begin position="45"/>
        <end position="185"/>
    </location>
</feature>
<dbReference type="FunCoup" id="A0A7J7E3U9">
    <property type="interactions" value="95"/>
</dbReference>
<keyword evidence="2 6" id="KW-0678">Repressor</keyword>
<comment type="subcellular location">
    <subcellularLocation>
        <location evidence="1 6">Nucleus</location>
    </subcellularLocation>
</comment>
<evidence type="ECO:0000256" key="4">
    <source>
        <dbReference type="ARBA" id="ARBA00023163"/>
    </source>
</evidence>
<evidence type="ECO:0000256" key="7">
    <source>
        <dbReference type="SAM" id="MobiDB-lite"/>
    </source>
</evidence>
<keyword evidence="3 6" id="KW-0805">Transcription regulation</keyword>
<dbReference type="InterPro" id="IPR006458">
    <property type="entry name" value="Ovate_C"/>
</dbReference>
<dbReference type="InterPro" id="IPR038933">
    <property type="entry name" value="Ovate"/>
</dbReference>
<dbReference type="EMBL" id="JAAARO010000001">
    <property type="protein sequence ID" value="KAF5752956.1"/>
    <property type="molecule type" value="Genomic_DNA"/>
</dbReference>
<evidence type="ECO:0000259" key="9">
    <source>
        <dbReference type="PROSITE" id="PS51754"/>
    </source>
</evidence>